<dbReference type="EMBL" id="SGXA01000002">
    <property type="protein sequence ID" value="RZS72601.1"/>
    <property type="molecule type" value="Genomic_DNA"/>
</dbReference>
<protein>
    <submittedName>
        <fullName evidence="1">Uncharacterized protein</fullName>
    </submittedName>
</protein>
<name>A0A4V2F170_9BACT</name>
<comment type="caution">
    <text evidence="1">The sequence shown here is derived from an EMBL/GenBank/DDBJ whole genome shotgun (WGS) entry which is preliminary data.</text>
</comment>
<keyword evidence="2" id="KW-1185">Reference proteome</keyword>
<evidence type="ECO:0000313" key="2">
    <source>
        <dbReference type="Proteomes" id="UP000293874"/>
    </source>
</evidence>
<organism evidence="1 2">
    <name type="scientific">Pseudobacter ginsenosidimutans</name>
    <dbReference type="NCBI Taxonomy" id="661488"/>
    <lineage>
        <taxon>Bacteria</taxon>
        <taxon>Pseudomonadati</taxon>
        <taxon>Bacteroidota</taxon>
        <taxon>Chitinophagia</taxon>
        <taxon>Chitinophagales</taxon>
        <taxon>Chitinophagaceae</taxon>
        <taxon>Pseudobacter</taxon>
    </lineage>
</organism>
<dbReference type="AlphaFoldDB" id="A0A4V2F170"/>
<accession>A0A4V2F170</accession>
<gene>
    <name evidence="1" type="ORF">EV199_4522</name>
</gene>
<sequence length="29" mass="3449">MYFADLQMQNGRSPPYTYFPGTARQNKYC</sequence>
<dbReference type="Proteomes" id="UP000293874">
    <property type="component" value="Unassembled WGS sequence"/>
</dbReference>
<evidence type="ECO:0000313" key="1">
    <source>
        <dbReference type="EMBL" id="RZS72601.1"/>
    </source>
</evidence>
<proteinExistence type="predicted"/>
<reference evidence="1 2" key="1">
    <citation type="submission" date="2019-02" db="EMBL/GenBank/DDBJ databases">
        <title>Genomic Encyclopedia of Type Strains, Phase IV (KMG-IV): sequencing the most valuable type-strain genomes for metagenomic binning, comparative biology and taxonomic classification.</title>
        <authorList>
            <person name="Goeker M."/>
        </authorList>
    </citation>
    <scope>NUCLEOTIDE SEQUENCE [LARGE SCALE GENOMIC DNA]</scope>
    <source>
        <strain evidence="1 2">DSM 18116</strain>
    </source>
</reference>